<dbReference type="PANTHER" id="PTHR39466:SF1">
    <property type="entry name" value="RGS DOMAIN-CONTAINING PROTEIN"/>
    <property type="match status" value="1"/>
</dbReference>
<gene>
    <name evidence="1" type="ORF">LTR16_011837</name>
</gene>
<dbReference type="PANTHER" id="PTHR39466">
    <property type="entry name" value="RGS DOMAIN-CONTAINING PROTEIN"/>
    <property type="match status" value="1"/>
</dbReference>
<keyword evidence="2" id="KW-1185">Reference proteome</keyword>
<accession>A0ABR0LS93</accession>
<name>A0ABR0LS93_9PEZI</name>
<evidence type="ECO:0000313" key="2">
    <source>
        <dbReference type="Proteomes" id="UP001357485"/>
    </source>
</evidence>
<reference evidence="1 2" key="1">
    <citation type="submission" date="2023-08" db="EMBL/GenBank/DDBJ databases">
        <title>Black Yeasts Isolated from many extreme environments.</title>
        <authorList>
            <person name="Coleine C."/>
            <person name="Stajich J.E."/>
            <person name="Selbmann L."/>
        </authorList>
    </citation>
    <scope>NUCLEOTIDE SEQUENCE [LARGE SCALE GENOMIC DNA]</scope>
    <source>
        <strain evidence="1 2">CCFEE 536</strain>
    </source>
</reference>
<organism evidence="1 2">
    <name type="scientific">Cryomyces antarcticus</name>
    <dbReference type="NCBI Taxonomy" id="329879"/>
    <lineage>
        <taxon>Eukaryota</taxon>
        <taxon>Fungi</taxon>
        <taxon>Dikarya</taxon>
        <taxon>Ascomycota</taxon>
        <taxon>Pezizomycotina</taxon>
        <taxon>Dothideomycetes</taxon>
        <taxon>Dothideomycetes incertae sedis</taxon>
        <taxon>Cryomyces</taxon>
    </lineage>
</organism>
<sequence>MNYLKYIEHAAENLQFFLWHRDYSKRFSNLPEHERTLSPEWTLAQAEAEAAGAQSGRQKK</sequence>
<dbReference type="Proteomes" id="UP001357485">
    <property type="component" value="Unassembled WGS sequence"/>
</dbReference>
<proteinExistence type="predicted"/>
<feature type="non-terminal residue" evidence="1">
    <location>
        <position position="60"/>
    </location>
</feature>
<dbReference type="EMBL" id="JAVRRA010012025">
    <property type="protein sequence ID" value="KAK5239507.1"/>
    <property type="molecule type" value="Genomic_DNA"/>
</dbReference>
<evidence type="ECO:0000313" key="1">
    <source>
        <dbReference type="EMBL" id="KAK5239507.1"/>
    </source>
</evidence>
<protein>
    <submittedName>
        <fullName evidence="1">Uncharacterized protein</fullName>
    </submittedName>
</protein>
<comment type="caution">
    <text evidence="1">The sequence shown here is derived from an EMBL/GenBank/DDBJ whole genome shotgun (WGS) entry which is preliminary data.</text>
</comment>